<name>A0A2N5U8G0_9BASI</name>
<accession>A0A2N5U8G0</accession>
<proteinExistence type="predicted"/>
<comment type="caution">
    <text evidence="1">The sequence shown here is derived from an EMBL/GenBank/DDBJ whole genome shotgun (WGS) entry which is preliminary data.</text>
</comment>
<sequence length="277" mass="31435">MAYSYPLIHDQLKVVPAPFTHEVPVPKGVVAPPNALCLVRHIGGLHPHFPSLPYTFSVPGHSLNFALAFVKAMRATVRWNQHRCVPNPLTEEKIIRDQSFGRLNYFKIEFSCPCQGYADPPLNSHKSKHVSAQCGFNARFSIKHHIPSDSLQVTWFWKHSHDPNSHNNMVLAQPPIAVDYWLKERVKSGLSWKAIHNLIHTPFIRSIVLAEVILKDHQHLPTSANIQAPFQLKSLSRPPCSKEAKNHKHWSKANVLQVPGGVKYHDRLDPPSFWVLS</sequence>
<protein>
    <submittedName>
        <fullName evidence="1">Uncharacterized protein</fullName>
    </submittedName>
</protein>
<dbReference type="EMBL" id="PGCJ01000286">
    <property type="protein sequence ID" value="PLW34021.1"/>
    <property type="molecule type" value="Genomic_DNA"/>
</dbReference>
<keyword evidence="2" id="KW-1185">Reference proteome</keyword>
<dbReference type="AlphaFoldDB" id="A0A2N5U8G0"/>
<organism evidence="1 2">
    <name type="scientific">Puccinia coronata f. sp. avenae</name>
    <dbReference type="NCBI Taxonomy" id="200324"/>
    <lineage>
        <taxon>Eukaryota</taxon>
        <taxon>Fungi</taxon>
        <taxon>Dikarya</taxon>
        <taxon>Basidiomycota</taxon>
        <taxon>Pucciniomycotina</taxon>
        <taxon>Pucciniomycetes</taxon>
        <taxon>Pucciniales</taxon>
        <taxon>Pucciniaceae</taxon>
        <taxon>Puccinia</taxon>
    </lineage>
</organism>
<reference evidence="1 2" key="1">
    <citation type="submission" date="2017-11" db="EMBL/GenBank/DDBJ databases">
        <title>De novo assembly and phasing of dikaryotic genomes from two isolates of Puccinia coronata f. sp. avenae, the causal agent of oat crown rust.</title>
        <authorList>
            <person name="Miller M.E."/>
            <person name="Zhang Y."/>
            <person name="Omidvar V."/>
            <person name="Sperschneider J."/>
            <person name="Schwessinger B."/>
            <person name="Raley C."/>
            <person name="Palmer J.M."/>
            <person name="Garnica D."/>
            <person name="Upadhyaya N."/>
            <person name="Rathjen J."/>
            <person name="Taylor J.M."/>
            <person name="Park R.F."/>
            <person name="Dodds P.N."/>
            <person name="Hirsch C.D."/>
            <person name="Kianian S.F."/>
            <person name="Figueroa M."/>
        </authorList>
    </citation>
    <scope>NUCLEOTIDE SEQUENCE [LARGE SCALE GENOMIC DNA]</scope>
    <source>
        <strain evidence="1">12NC29</strain>
    </source>
</reference>
<dbReference type="Proteomes" id="UP000235388">
    <property type="component" value="Unassembled WGS sequence"/>
</dbReference>
<evidence type="ECO:0000313" key="1">
    <source>
        <dbReference type="EMBL" id="PLW34021.1"/>
    </source>
</evidence>
<evidence type="ECO:0000313" key="2">
    <source>
        <dbReference type="Proteomes" id="UP000235388"/>
    </source>
</evidence>
<gene>
    <name evidence="1" type="ORF">PCANC_18857</name>
</gene>
<dbReference type="OrthoDB" id="2496748at2759"/>